<dbReference type="Proteomes" id="UP000003294">
    <property type="component" value="Unassembled WGS sequence"/>
</dbReference>
<sequence length="53" mass="6304">MQTANISKENQKKIAKKKSYIQIKTTKKYLKKKYKLSSGYQIHYEIKTILNPN</sequence>
<proteinExistence type="predicted"/>
<dbReference type="STRING" id="546262.NEICINOT_04607"/>
<organism evidence="1 2">
    <name type="scientific">Neisseria cinerea ATCC 14685</name>
    <dbReference type="NCBI Taxonomy" id="546262"/>
    <lineage>
        <taxon>Bacteria</taxon>
        <taxon>Pseudomonadati</taxon>
        <taxon>Pseudomonadota</taxon>
        <taxon>Betaproteobacteria</taxon>
        <taxon>Neisseriales</taxon>
        <taxon>Neisseriaceae</taxon>
        <taxon>Neisseria</taxon>
    </lineage>
</organism>
<accession>D0W4K9</accession>
<gene>
    <name evidence="1" type="ORF">NEICINOT_04607</name>
</gene>
<protein>
    <submittedName>
        <fullName evidence="1">Uncharacterized protein</fullName>
    </submittedName>
</protein>
<name>D0W4K9_NEICI</name>
<evidence type="ECO:0000313" key="2">
    <source>
        <dbReference type="Proteomes" id="UP000003294"/>
    </source>
</evidence>
<dbReference type="EMBL" id="ACDY02000009">
    <property type="protein sequence ID" value="EEZ71335.1"/>
    <property type="molecule type" value="Genomic_DNA"/>
</dbReference>
<comment type="caution">
    <text evidence="1">The sequence shown here is derived from an EMBL/GenBank/DDBJ whole genome shotgun (WGS) entry which is preliminary data.</text>
</comment>
<evidence type="ECO:0000313" key="1">
    <source>
        <dbReference type="EMBL" id="EEZ71335.1"/>
    </source>
</evidence>
<reference evidence="1 2" key="1">
    <citation type="submission" date="2009-10" db="EMBL/GenBank/DDBJ databases">
        <authorList>
            <person name="Weinstock G."/>
            <person name="Sodergren E."/>
            <person name="Clifton S."/>
            <person name="Fulton L."/>
            <person name="Fulton B."/>
            <person name="Courtney L."/>
            <person name="Fronick C."/>
            <person name="Harrison M."/>
            <person name="Strong C."/>
            <person name="Farmer C."/>
            <person name="Delahaunty K."/>
            <person name="Markovic C."/>
            <person name="Hall O."/>
            <person name="Minx P."/>
            <person name="Tomlinson C."/>
            <person name="Mitreva M."/>
            <person name="Nelson J."/>
            <person name="Hou S."/>
            <person name="Wollam A."/>
            <person name="Pepin K.H."/>
            <person name="Johnson M."/>
            <person name="Bhonagiri V."/>
            <person name="Nash W.E."/>
            <person name="Warren W."/>
            <person name="Chinwalla A."/>
            <person name="Mardis E.R."/>
            <person name="Wilson R.K."/>
        </authorList>
    </citation>
    <scope>NUCLEOTIDE SEQUENCE [LARGE SCALE GENOMIC DNA]</scope>
    <source>
        <strain evidence="1 2">ATCC 14685</strain>
    </source>
</reference>
<dbReference type="AlphaFoldDB" id="D0W4K9"/>